<dbReference type="InterPro" id="IPR022751">
    <property type="entry name" value="Alpha_mannosyltransferase"/>
</dbReference>
<keyword evidence="6" id="KW-0735">Signal-anchor</keyword>
<comment type="pathway">
    <text evidence="2">Protein modification; protein glycosylation.</text>
</comment>
<dbReference type="Proteomes" id="UP000094565">
    <property type="component" value="Chromosome 1"/>
</dbReference>
<name>A0A1B2J7D6_PICPA</name>
<evidence type="ECO:0000256" key="8">
    <source>
        <dbReference type="ARBA" id="ARBA00023034"/>
    </source>
</evidence>
<keyword evidence="7 11" id="KW-1133">Transmembrane helix</keyword>
<dbReference type="AlphaFoldDB" id="A0A1B2J7D6"/>
<feature type="transmembrane region" description="Helical" evidence="11">
    <location>
        <begin position="12"/>
        <end position="29"/>
    </location>
</feature>
<feature type="region of interest" description="Disordered" evidence="10">
    <location>
        <begin position="80"/>
        <end position="140"/>
    </location>
</feature>
<evidence type="ECO:0000256" key="7">
    <source>
        <dbReference type="ARBA" id="ARBA00022989"/>
    </source>
</evidence>
<keyword evidence="5 11" id="KW-0812">Transmembrane</keyword>
<keyword evidence="4" id="KW-0808">Transferase</keyword>
<organism evidence="12 13">
    <name type="scientific">Komagataella pastoris</name>
    <name type="common">Yeast</name>
    <name type="synonym">Pichia pastoris</name>
    <dbReference type="NCBI Taxonomy" id="4922"/>
    <lineage>
        <taxon>Eukaryota</taxon>
        <taxon>Fungi</taxon>
        <taxon>Dikarya</taxon>
        <taxon>Ascomycota</taxon>
        <taxon>Saccharomycotina</taxon>
        <taxon>Pichiomycetes</taxon>
        <taxon>Pichiales</taxon>
        <taxon>Pichiaceae</taxon>
        <taxon>Komagataella</taxon>
    </lineage>
</organism>
<dbReference type="Pfam" id="PF11051">
    <property type="entry name" value="Mannosyl_trans3"/>
    <property type="match status" value="1"/>
</dbReference>
<evidence type="ECO:0000256" key="2">
    <source>
        <dbReference type="ARBA" id="ARBA00004922"/>
    </source>
</evidence>
<evidence type="ECO:0000256" key="1">
    <source>
        <dbReference type="ARBA" id="ARBA00004323"/>
    </source>
</evidence>
<proteinExistence type="inferred from homology"/>
<dbReference type="OrthoDB" id="430354at2759"/>
<evidence type="ECO:0000256" key="9">
    <source>
        <dbReference type="ARBA" id="ARBA00023136"/>
    </source>
</evidence>
<dbReference type="EMBL" id="CP014584">
    <property type="protein sequence ID" value="ANZ73897.1"/>
    <property type="molecule type" value="Genomic_DNA"/>
</dbReference>
<comment type="similarity">
    <text evidence="3">Belongs to the MNN1/MNT family.</text>
</comment>
<keyword evidence="8" id="KW-0333">Golgi apparatus</keyword>
<evidence type="ECO:0000256" key="6">
    <source>
        <dbReference type="ARBA" id="ARBA00022968"/>
    </source>
</evidence>
<evidence type="ECO:0000313" key="13">
    <source>
        <dbReference type="Proteomes" id="UP000094565"/>
    </source>
</evidence>
<dbReference type="InterPro" id="IPR029044">
    <property type="entry name" value="Nucleotide-diphossugar_trans"/>
</dbReference>
<sequence>MLFGLIRHSRRQLLFLGALVTVIVLIFTLPNTSPIEANGVKSEEGSITPIIPVLENPTNSLEKIVDFVSEEQNEAEILKEEQEDNKEKQALENAERAKEKEKTEAIATEEEKLREAELLRQKETAREKQEAKEDDSEKTNQELLQQATHVDDIPDDVEDTIIISEQDRKKITLPSYTPKTDPVYATRVTTLKRFYNDFFIKVSDCGPNTAPITKKTRKKGKSKLKGDVSSGDKYEGPVLTEDFLRFMEIYSDEFIDAVSESHSRIVNLIPESFPKGMYQGDGIVIIGGGVYSWYGLLAIRNLRDTGNTLPVELMLPSDNEYEPQLCEQILPSLNAKCIMLSDIVDPDVMTKLDFKGYQFKALSLLASSFENVLSLDSDNIPVANVSHLFNHEPFNETGLVSWPDFWRRTTNPRYYEAAGIKIGEYQVRNCLDGFIPESDFVHIGLKDIPLHDRNGTIPDASTESGQLLVNKNMHAKTLMLMFYYNFYGPGYYYPLLSQGMAGEGDKETFLAAANFFGLPFYQVKAGPGILGHHDSTGAFTGVAIVQYDPIADYQLTLENFVGEKRKSIEAPKAFYGNNNKSPLFHHCNFPKLDPVKLIKEKKLIDNKTQKFTRMYGPNTKLKYDFEERQWNYTKEYLCEKNYNLLHFAEQYKKYGQGYSQERICKFSDRFLRFLNDNPIRIEG</sequence>
<evidence type="ECO:0000313" key="12">
    <source>
        <dbReference type="EMBL" id="ANZ73897.1"/>
    </source>
</evidence>
<dbReference type="GO" id="GO:0046354">
    <property type="term" value="P:mannan biosynthetic process"/>
    <property type="evidence" value="ECO:0007669"/>
    <property type="project" value="TreeGrafter"/>
</dbReference>
<evidence type="ECO:0000256" key="3">
    <source>
        <dbReference type="ARBA" id="ARBA00009105"/>
    </source>
</evidence>
<dbReference type="GO" id="GO:0000139">
    <property type="term" value="C:Golgi membrane"/>
    <property type="evidence" value="ECO:0007669"/>
    <property type="project" value="UniProtKB-SubCell"/>
</dbReference>
<keyword evidence="13" id="KW-1185">Reference proteome</keyword>
<evidence type="ECO:0000256" key="11">
    <source>
        <dbReference type="SAM" id="Phobius"/>
    </source>
</evidence>
<evidence type="ECO:0000256" key="5">
    <source>
        <dbReference type="ARBA" id="ARBA00022692"/>
    </source>
</evidence>
<dbReference type="PANTHER" id="PTHR31646:SF1">
    <property type="entry name" value="ALPHA-1,2-MANNOSYLTRANSFERASE MNN2"/>
    <property type="match status" value="1"/>
</dbReference>
<reference evidence="12 13" key="1">
    <citation type="submission" date="2016-02" db="EMBL/GenBank/DDBJ databases">
        <title>Comparative genomic and transcriptomic foundation for Pichia pastoris.</title>
        <authorList>
            <person name="Love K.R."/>
            <person name="Shah K.A."/>
            <person name="Whittaker C.A."/>
            <person name="Wu J."/>
            <person name="Bartlett M.C."/>
            <person name="Ma D."/>
            <person name="Leeson R.L."/>
            <person name="Priest M."/>
            <person name="Young S.K."/>
            <person name="Love J.C."/>
        </authorList>
    </citation>
    <scope>NUCLEOTIDE SEQUENCE [LARGE SCALE GENOMIC DNA]</scope>
    <source>
        <strain evidence="12 13">ATCC 28485</strain>
    </source>
</reference>
<keyword evidence="9 11" id="KW-0472">Membrane</keyword>
<evidence type="ECO:0000256" key="4">
    <source>
        <dbReference type="ARBA" id="ARBA00022679"/>
    </source>
</evidence>
<comment type="subcellular location">
    <subcellularLocation>
        <location evidence="1">Golgi apparatus membrane</location>
        <topology evidence="1">Single-pass type II membrane protein</topology>
    </subcellularLocation>
</comment>
<dbReference type="SUPFAM" id="SSF53448">
    <property type="entry name" value="Nucleotide-diphospho-sugar transferases"/>
    <property type="match status" value="1"/>
</dbReference>
<accession>A0A1B2J7D6</accession>
<protein>
    <submittedName>
        <fullName evidence="12">BA75_01037T0</fullName>
    </submittedName>
</protein>
<dbReference type="GO" id="GO:0000026">
    <property type="term" value="F:alpha-1,2-mannosyltransferase activity"/>
    <property type="evidence" value="ECO:0007669"/>
    <property type="project" value="TreeGrafter"/>
</dbReference>
<evidence type="ECO:0000256" key="10">
    <source>
        <dbReference type="SAM" id="MobiDB-lite"/>
    </source>
</evidence>
<gene>
    <name evidence="12" type="ORF">ATY40_BA7501037</name>
</gene>
<dbReference type="PANTHER" id="PTHR31646">
    <property type="entry name" value="ALPHA-1,2-MANNOSYLTRANSFERASE MNN2"/>
    <property type="match status" value="1"/>
</dbReference>